<evidence type="ECO:0000256" key="3">
    <source>
        <dbReference type="ARBA" id="ARBA00022448"/>
    </source>
</evidence>
<dbReference type="OrthoDB" id="9792889at2"/>
<sequence length="330" mass="34723">MRTDYGRTFIALLGIVVFVSLASLGMGSQWMSPIALSRSLLGYGNETQQMIVWSFRMPRVLLVLLVGWGIAISGVMMQGVLRNDLAEPGILGVTTGGNLGITLALSLFGIQIASPWTLPAMSMAGGLCVVLAVCGLAIDRGGIYPARLLLTGVAVSAAVGAFTLVLSLNVDRQIYSQALAWATGSFNKADWNYVLALAAWLGILMPVVMAICPILNILRLRDENVISLGVSVFHWRLLLLVIAVALGSAAMAMSGGIVFLGLIAPHIARRLIGPQHGRLVPTTGLVGMLLLLVADTAGRTLLAPVEIPAGIMVGGVGGIYFVYQLMTTKG</sequence>
<feature type="transmembrane region" description="Helical" evidence="8">
    <location>
        <begin position="88"/>
        <end position="110"/>
    </location>
</feature>
<proteinExistence type="inferred from homology"/>
<feature type="transmembrane region" description="Helical" evidence="8">
    <location>
        <begin position="237"/>
        <end position="264"/>
    </location>
</feature>
<dbReference type="Proteomes" id="UP000238322">
    <property type="component" value="Unassembled WGS sequence"/>
</dbReference>
<dbReference type="PANTHER" id="PTHR30472:SF64">
    <property type="entry name" value="IRON(3+)-HYDROXAMATE IMPORT SYSTEM PERMEASE PROTEIN FHUG"/>
    <property type="match status" value="1"/>
</dbReference>
<dbReference type="Pfam" id="PF01032">
    <property type="entry name" value="FecCD"/>
    <property type="match status" value="1"/>
</dbReference>
<evidence type="ECO:0000313" key="10">
    <source>
        <dbReference type="Proteomes" id="UP000238322"/>
    </source>
</evidence>
<evidence type="ECO:0000256" key="4">
    <source>
        <dbReference type="ARBA" id="ARBA00022475"/>
    </source>
</evidence>
<dbReference type="PANTHER" id="PTHR30472">
    <property type="entry name" value="FERRIC ENTEROBACTIN TRANSPORT SYSTEM PERMEASE PROTEIN"/>
    <property type="match status" value="1"/>
</dbReference>
<feature type="transmembrane region" description="Helical" evidence="8">
    <location>
        <begin position="148"/>
        <end position="168"/>
    </location>
</feature>
<evidence type="ECO:0000256" key="6">
    <source>
        <dbReference type="ARBA" id="ARBA00022989"/>
    </source>
</evidence>
<protein>
    <submittedName>
        <fullName evidence="9">Iron ABC transporter permease</fullName>
    </submittedName>
</protein>
<comment type="subcellular location">
    <subcellularLocation>
        <location evidence="1">Cell membrane</location>
        <topology evidence="1">Multi-pass membrane protein</topology>
    </subcellularLocation>
</comment>
<dbReference type="EMBL" id="PUHY01000016">
    <property type="protein sequence ID" value="PQO28452.1"/>
    <property type="molecule type" value="Genomic_DNA"/>
</dbReference>
<evidence type="ECO:0000256" key="8">
    <source>
        <dbReference type="SAM" id="Phobius"/>
    </source>
</evidence>
<dbReference type="AlphaFoldDB" id="A0A2S8F8G6"/>
<dbReference type="FunFam" id="1.10.3470.10:FF:000001">
    <property type="entry name" value="Vitamin B12 ABC transporter permease BtuC"/>
    <property type="match status" value="1"/>
</dbReference>
<keyword evidence="4" id="KW-1003">Cell membrane</keyword>
<evidence type="ECO:0000256" key="2">
    <source>
        <dbReference type="ARBA" id="ARBA00007935"/>
    </source>
</evidence>
<keyword evidence="3" id="KW-0813">Transport</keyword>
<evidence type="ECO:0000313" key="9">
    <source>
        <dbReference type="EMBL" id="PQO28452.1"/>
    </source>
</evidence>
<name>A0A2S8F8G6_9BACT</name>
<comment type="similarity">
    <text evidence="2">Belongs to the binding-protein-dependent transport system permease family. FecCD subfamily.</text>
</comment>
<evidence type="ECO:0000256" key="1">
    <source>
        <dbReference type="ARBA" id="ARBA00004651"/>
    </source>
</evidence>
<feature type="transmembrane region" description="Helical" evidence="8">
    <location>
        <begin position="301"/>
        <end position="323"/>
    </location>
</feature>
<dbReference type="Gene3D" id="1.10.3470.10">
    <property type="entry name" value="ABC transporter involved in vitamin B12 uptake, BtuC"/>
    <property type="match status" value="1"/>
</dbReference>
<keyword evidence="6 8" id="KW-1133">Transmembrane helix</keyword>
<reference evidence="9 10" key="1">
    <citation type="submission" date="2018-02" db="EMBL/GenBank/DDBJ databases">
        <title>Comparative genomes isolates from brazilian mangrove.</title>
        <authorList>
            <person name="Araujo J.E."/>
            <person name="Taketani R.G."/>
            <person name="Silva M.C.P."/>
            <person name="Loureco M.V."/>
            <person name="Andreote F.D."/>
        </authorList>
    </citation>
    <scope>NUCLEOTIDE SEQUENCE [LARGE SCALE GENOMIC DNA]</scope>
    <source>
        <strain evidence="9 10">Hex-1 MGV</strain>
    </source>
</reference>
<feature type="transmembrane region" description="Helical" evidence="8">
    <location>
        <begin position="276"/>
        <end position="294"/>
    </location>
</feature>
<dbReference type="GO" id="GO:0022857">
    <property type="term" value="F:transmembrane transporter activity"/>
    <property type="evidence" value="ECO:0007669"/>
    <property type="project" value="InterPro"/>
</dbReference>
<organism evidence="9 10">
    <name type="scientific">Blastopirellula marina</name>
    <dbReference type="NCBI Taxonomy" id="124"/>
    <lineage>
        <taxon>Bacteria</taxon>
        <taxon>Pseudomonadati</taxon>
        <taxon>Planctomycetota</taxon>
        <taxon>Planctomycetia</taxon>
        <taxon>Pirellulales</taxon>
        <taxon>Pirellulaceae</taxon>
        <taxon>Blastopirellula</taxon>
    </lineage>
</organism>
<feature type="transmembrane region" description="Helical" evidence="8">
    <location>
        <begin position="116"/>
        <end position="136"/>
    </location>
</feature>
<feature type="transmembrane region" description="Helical" evidence="8">
    <location>
        <begin position="193"/>
        <end position="216"/>
    </location>
</feature>
<gene>
    <name evidence="9" type="ORF">C5Y83_27975</name>
</gene>
<keyword evidence="5 8" id="KW-0812">Transmembrane</keyword>
<dbReference type="RefSeq" id="WP_105333121.1">
    <property type="nucleotide sequence ID" value="NZ_PUHY01000016.1"/>
</dbReference>
<dbReference type="GO" id="GO:0033214">
    <property type="term" value="P:siderophore-iron import into cell"/>
    <property type="evidence" value="ECO:0007669"/>
    <property type="project" value="TreeGrafter"/>
</dbReference>
<dbReference type="InterPro" id="IPR037294">
    <property type="entry name" value="ABC_BtuC-like"/>
</dbReference>
<dbReference type="SUPFAM" id="SSF81345">
    <property type="entry name" value="ABC transporter involved in vitamin B12 uptake, BtuC"/>
    <property type="match status" value="1"/>
</dbReference>
<keyword evidence="7 8" id="KW-0472">Membrane</keyword>
<dbReference type="CDD" id="cd06550">
    <property type="entry name" value="TM_ABC_iron-siderophores_like"/>
    <property type="match status" value="1"/>
</dbReference>
<evidence type="ECO:0000256" key="7">
    <source>
        <dbReference type="ARBA" id="ARBA00023136"/>
    </source>
</evidence>
<feature type="transmembrane region" description="Helical" evidence="8">
    <location>
        <begin position="61"/>
        <end position="81"/>
    </location>
</feature>
<dbReference type="GO" id="GO:0005886">
    <property type="term" value="C:plasma membrane"/>
    <property type="evidence" value="ECO:0007669"/>
    <property type="project" value="UniProtKB-SubCell"/>
</dbReference>
<evidence type="ECO:0000256" key="5">
    <source>
        <dbReference type="ARBA" id="ARBA00022692"/>
    </source>
</evidence>
<accession>A0A2S8F8G6</accession>
<comment type="caution">
    <text evidence="9">The sequence shown here is derived from an EMBL/GenBank/DDBJ whole genome shotgun (WGS) entry which is preliminary data.</text>
</comment>
<dbReference type="InterPro" id="IPR000522">
    <property type="entry name" value="ABC_transptr_permease_BtuC"/>
</dbReference>